<feature type="transmembrane region" description="Helical" evidence="1">
    <location>
        <begin position="108"/>
        <end position="125"/>
    </location>
</feature>
<keyword evidence="1" id="KW-1133">Transmembrane helix</keyword>
<dbReference type="AlphaFoldDB" id="A0A6S6U865"/>
<evidence type="ECO:0000313" key="2">
    <source>
        <dbReference type="EMBL" id="CAA6824278.1"/>
    </source>
</evidence>
<organism evidence="2">
    <name type="scientific">uncultured Sulfurovum sp</name>
    <dbReference type="NCBI Taxonomy" id="269237"/>
    <lineage>
        <taxon>Bacteria</taxon>
        <taxon>Pseudomonadati</taxon>
        <taxon>Campylobacterota</taxon>
        <taxon>Epsilonproteobacteria</taxon>
        <taxon>Campylobacterales</taxon>
        <taxon>Sulfurovaceae</taxon>
        <taxon>Sulfurovum</taxon>
        <taxon>environmental samples</taxon>
    </lineage>
</organism>
<feature type="transmembrane region" description="Helical" evidence="1">
    <location>
        <begin position="145"/>
        <end position="162"/>
    </location>
</feature>
<reference evidence="2" key="1">
    <citation type="submission" date="2020-01" db="EMBL/GenBank/DDBJ databases">
        <authorList>
            <person name="Meier V. D."/>
            <person name="Meier V D."/>
        </authorList>
    </citation>
    <scope>NUCLEOTIDE SEQUENCE</scope>
    <source>
        <strain evidence="2">HLG_WM_MAG_02</strain>
    </source>
</reference>
<dbReference type="EMBL" id="CACVAZ010000174">
    <property type="protein sequence ID" value="CAA6824278.1"/>
    <property type="molecule type" value="Genomic_DNA"/>
</dbReference>
<sequence>MLTLYSNQSSFKKKLTVLIIWLVAVGLGFLLYQIIEDEGNSFLVKIVPILLIIFMIAGILLRCKIARAFTLITFYILAFFPLMANLLTSESFILFSMDESGMFSTVEILLTNLFWTLLFSIPIYFFSNSKSMDIFFIESNPKEHLFFGGIALLALYFYVTYAELPFFI</sequence>
<accession>A0A6S6U865</accession>
<keyword evidence="1" id="KW-0812">Transmembrane</keyword>
<name>A0A6S6U865_9BACT</name>
<evidence type="ECO:0000256" key="1">
    <source>
        <dbReference type="SAM" id="Phobius"/>
    </source>
</evidence>
<protein>
    <submittedName>
        <fullName evidence="2">Uncharacterized protein</fullName>
    </submittedName>
</protein>
<proteinExistence type="predicted"/>
<keyword evidence="1" id="KW-0472">Membrane</keyword>
<feature type="transmembrane region" description="Helical" evidence="1">
    <location>
        <begin position="68"/>
        <end position="88"/>
    </location>
</feature>
<gene>
    <name evidence="2" type="ORF">HELGO_WM23193</name>
</gene>
<feature type="transmembrane region" description="Helical" evidence="1">
    <location>
        <begin position="41"/>
        <end position="61"/>
    </location>
</feature>
<feature type="transmembrane region" description="Helical" evidence="1">
    <location>
        <begin position="15"/>
        <end position="35"/>
    </location>
</feature>